<keyword evidence="3" id="KW-1185">Reference proteome</keyword>
<accession>A0A9N9C616</accession>
<dbReference type="EMBL" id="CAJVPK010001463">
    <property type="protein sequence ID" value="CAG8587675.1"/>
    <property type="molecule type" value="Genomic_DNA"/>
</dbReference>
<evidence type="ECO:0000313" key="2">
    <source>
        <dbReference type="EMBL" id="CAG8587675.1"/>
    </source>
</evidence>
<proteinExistence type="predicted"/>
<name>A0A9N9C616_9GLOM</name>
<evidence type="ECO:0000313" key="3">
    <source>
        <dbReference type="Proteomes" id="UP000789706"/>
    </source>
</evidence>
<feature type="region of interest" description="Disordered" evidence="1">
    <location>
        <begin position="24"/>
        <end position="49"/>
    </location>
</feature>
<dbReference type="Proteomes" id="UP000789706">
    <property type="component" value="Unassembled WGS sequence"/>
</dbReference>
<organism evidence="2 3">
    <name type="scientific">Diversispora eburnea</name>
    <dbReference type="NCBI Taxonomy" id="1213867"/>
    <lineage>
        <taxon>Eukaryota</taxon>
        <taxon>Fungi</taxon>
        <taxon>Fungi incertae sedis</taxon>
        <taxon>Mucoromycota</taxon>
        <taxon>Glomeromycotina</taxon>
        <taxon>Glomeromycetes</taxon>
        <taxon>Diversisporales</taxon>
        <taxon>Diversisporaceae</taxon>
        <taxon>Diversispora</taxon>
    </lineage>
</organism>
<sequence length="327" mass="37453">MSASNEKKKKSVFKIPKFLKNIKKKKEPEVPNPSVPEISNPPETFDSPEMLSPSVLNPPETVDSLHNYETRPGQAQKFLADDSALEFDDEAGLNLISFFDNLDRGTFDEHKDSWVLIYKQEVKKYGSEYTSKELWDLENEMPGAIYLPVDTKRREDLVKVAPARTVNARHNEDEHMVRIRVRNLNTNKIVTIDYNFRDPVENNKLYKSVIDSGAPETTLPYYVRSTLGRQGWNPTSKIARGYGAPSRVFIATASFEMAIGDNNNWSKWVTIDTLRVWQRDPGPHIDSSLVGCDVLDHFFFVHQPNQGYKFLRATDEISLINFINNLP</sequence>
<reference evidence="2" key="1">
    <citation type="submission" date="2021-06" db="EMBL/GenBank/DDBJ databases">
        <authorList>
            <person name="Kallberg Y."/>
            <person name="Tangrot J."/>
            <person name="Rosling A."/>
        </authorList>
    </citation>
    <scope>NUCLEOTIDE SEQUENCE</scope>
    <source>
        <strain evidence="2">AZ414A</strain>
    </source>
</reference>
<dbReference type="OrthoDB" id="2390964at2759"/>
<evidence type="ECO:0000256" key="1">
    <source>
        <dbReference type="SAM" id="MobiDB-lite"/>
    </source>
</evidence>
<protein>
    <submittedName>
        <fullName evidence="2">5506_t:CDS:1</fullName>
    </submittedName>
</protein>
<dbReference type="AlphaFoldDB" id="A0A9N9C616"/>
<comment type="caution">
    <text evidence="2">The sequence shown here is derived from an EMBL/GenBank/DDBJ whole genome shotgun (WGS) entry which is preliminary data.</text>
</comment>
<gene>
    <name evidence="2" type="ORF">DEBURN_LOCUS8889</name>
</gene>